<name>A0AA37XGC3_9MICO</name>
<feature type="domain" description="SnoaL-like" evidence="1">
    <location>
        <begin position="20"/>
        <end position="146"/>
    </location>
</feature>
<evidence type="ECO:0000259" key="1">
    <source>
        <dbReference type="Pfam" id="PF13474"/>
    </source>
</evidence>
<comment type="caution">
    <text evidence="2">The sequence shown here is derived from an EMBL/GenBank/DDBJ whole genome shotgun (WGS) entry which is preliminary data.</text>
</comment>
<sequence>MTSTHSRDDVARAVDGFARTYGQAAAAHDLEAFLALYDDAVVVHDSMVVEAIDGITAWREQVAMWFASIADGDRNVADVADLAIWSEGDLATATGRVRYAIVEPDGSERYGMWNRLTWVLRRTGAGEGGADDGGWRIVHEHTSVPLDPGTMTPQLG</sequence>
<dbReference type="AlphaFoldDB" id="A0AA37XGC3"/>
<dbReference type="SUPFAM" id="SSF54427">
    <property type="entry name" value="NTF2-like"/>
    <property type="match status" value="1"/>
</dbReference>
<dbReference type="RefSeq" id="WP_284251513.1">
    <property type="nucleotide sequence ID" value="NZ_BSUM01000001.1"/>
</dbReference>
<accession>A0AA37XGC3</accession>
<dbReference type="EMBL" id="BSUM01000001">
    <property type="protein sequence ID" value="GMA32820.1"/>
    <property type="molecule type" value="Genomic_DNA"/>
</dbReference>
<dbReference type="Gene3D" id="3.10.450.50">
    <property type="match status" value="1"/>
</dbReference>
<gene>
    <name evidence="2" type="ORF">GCM10025875_28120</name>
</gene>
<dbReference type="InterPro" id="IPR032710">
    <property type="entry name" value="NTF2-like_dom_sf"/>
</dbReference>
<organism evidence="2 3">
    <name type="scientific">Litorihabitans aurantiacus</name>
    <dbReference type="NCBI Taxonomy" id="1930061"/>
    <lineage>
        <taxon>Bacteria</taxon>
        <taxon>Bacillati</taxon>
        <taxon>Actinomycetota</taxon>
        <taxon>Actinomycetes</taxon>
        <taxon>Micrococcales</taxon>
        <taxon>Beutenbergiaceae</taxon>
        <taxon>Litorihabitans</taxon>
    </lineage>
</organism>
<dbReference type="Pfam" id="PF13474">
    <property type="entry name" value="SnoaL_3"/>
    <property type="match status" value="1"/>
</dbReference>
<proteinExistence type="predicted"/>
<keyword evidence="3" id="KW-1185">Reference proteome</keyword>
<protein>
    <recommendedName>
        <fullName evidence="1">SnoaL-like domain-containing protein</fullName>
    </recommendedName>
</protein>
<reference evidence="2" key="2">
    <citation type="submission" date="2023-02" db="EMBL/GenBank/DDBJ databases">
        <authorList>
            <person name="Sun Q."/>
            <person name="Mori K."/>
        </authorList>
    </citation>
    <scope>NUCLEOTIDE SEQUENCE</scope>
    <source>
        <strain evidence="2">NBRC 112290</strain>
    </source>
</reference>
<dbReference type="InterPro" id="IPR037401">
    <property type="entry name" value="SnoaL-like"/>
</dbReference>
<dbReference type="Proteomes" id="UP001157161">
    <property type="component" value="Unassembled WGS sequence"/>
</dbReference>
<reference evidence="2" key="1">
    <citation type="journal article" date="2014" name="Int. J. Syst. Evol. Microbiol.">
        <title>Complete genome sequence of Corynebacterium casei LMG S-19264T (=DSM 44701T), isolated from a smear-ripened cheese.</title>
        <authorList>
            <consortium name="US DOE Joint Genome Institute (JGI-PGF)"/>
            <person name="Walter F."/>
            <person name="Albersmeier A."/>
            <person name="Kalinowski J."/>
            <person name="Ruckert C."/>
        </authorList>
    </citation>
    <scope>NUCLEOTIDE SEQUENCE</scope>
    <source>
        <strain evidence="2">NBRC 112290</strain>
    </source>
</reference>
<evidence type="ECO:0000313" key="3">
    <source>
        <dbReference type="Proteomes" id="UP001157161"/>
    </source>
</evidence>
<evidence type="ECO:0000313" key="2">
    <source>
        <dbReference type="EMBL" id="GMA32820.1"/>
    </source>
</evidence>